<sequence>LAIVGLACRLPQADSPQEFWDLLSKDPSTAFSRVPADRCDIAAVLDHSGKSRASAYTDTGAFIRDADMFDHAAFGLPAFEAASMDPQQRVLLEVSLRAFADAGLDRDTLIGSRTGVYVGAMNFDAAFRSSQHGGEAHGAASAAPSLLSSRLSHVFGLQGPSITIDTACSSSLVALEMAVEALRQRKVDHALVAGVNVISS</sequence>
<accession>A0ABQ8G4D6</accession>
<dbReference type="SMART" id="SM00825">
    <property type="entry name" value="PKS_KS"/>
    <property type="match status" value="1"/>
</dbReference>
<name>A0ABQ8G4D6_9PEZI</name>
<feature type="non-terminal residue" evidence="5">
    <location>
        <position position="1"/>
    </location>
</feature>
<dbReference type="Gene3D" id="3.40.47.10">
    <property type="match status" value="1"/>
</dbReference>
<evidence type="ECO:0000313" key="6">
    <source>
        <dbReference type="Proteomes" id="UP000774617"/>
    </source>
</evidence>
<evidence type="ECO:0000313" key="5">
    <source>
        <dbReference type="EMBL" id="KAH7044505.1"/>
    </source>
</evidence>
<evidence type="ECO:0000256" key="3">
    <source>
        <dbReference type="ARBA" id="ARBA00022679"/>
    </source>
</evidence>
<dbReference type="InterPro" id="IPR050091">
    <property type="entry name" value="PKS_NRPS_Biosynth_Enz"/>
</dbReference>
<evidence type="ECO:0000259" key="4">
    <source>
        <dbReference type="PROSITE" id="PS52004"/>
    </source>
</evidence>
<dbReference type="Pfam" id="PF00109">
    <property type="entry name" value="ketoacyl-synt"/>
    <property type="match status" value="1"/>
</dbReference>
<dbReference type="Proteomes" id="UP000774617">
    <property type="component" value="Unassembled WGS sequence"/>
</dbReference>
<dbReference type="PROSITE" id="PS52004">
    <property type="entry name" value="KS3_2"/>
    <property type="match status" value="1"/>
</dbReference>
<reference evidence="5 6" key="1">
    <citation type="journal article" date="2021" name="Nat. Commun.">
        <title>Genetic determinants of endophytism in the Arabidopsis root mycobiome.</title>
        <authorList>
            <person name="Mesny F."/>
            <person name="Miyauchi S."/>
            <person name="Thiergart T."/>
            <person name="Pickel B."/>
            <person name="Atanasova L."/>
            <person name="Karlsson M."/>
            <person name="Huettel B."/>
            <person name="Barry K.W."/>
            <person name="Haridas S."/>
            <person name="Chen C."/>
            <person name="Bauer D."/>
            <person name="Andreopoulos W."/>
            <person name="Pangilinan J."/>
            <person name="LaButti K."/>
            <person name="Riley R."/>
            <person name="Lipzen A."/>
            <person name="Clum A."/>
            <person name="Drula E."/>
            <person name="Henrissat B."/>
            <person name="Kohler A."/>
            <person name="Grigoriev I.V."/>
            <person name="Martin F.M."/>
            <person name="Hacquard S."/>
        </authorList>
    </citation>
    <scope>NUCLEOTIDE SEQUENCE [LARGE SCALE GENOMIC DNA]</scope>
    <source>
        <strain evidence="5 6">MPI-SDFR-AT-0080</strain>
    </source>
</reference>
<feature type="non-terminal residue" evidence="5">
    <location>
        <position position="200"/>
    </location>
</feature>
<keyword evidence="3" id="KW-0808">Transferase</keyword>
<dbReference type="InterPro" id="IPR016039">
    <property type="entry name" value="Thiolase-like"/>
</dbReference>
<dbReference type="PANTHER" id="PTHR43775">
    <property type="entry name" value="FATTY ACID SYNTHASE"/>
    <property type="match status" value="1"/>
</dbReference>
<dbReference type="PROSITE" id="PS00606">
    <property type="entry name" value="KS3_1"/>
    <property type="match status" value="1"/>
</dbReference>
<protein>
    <submittedName>
        <fullName evidence="5">Polyketide synthase, Pks8</fullName>
    </submittedName>
</protein>
<feature type="domain" description="Ketosynthase family 3 (KS3)" evidence="4">
    <location>
        <begin position="1"/>
        <end position="200"/>
    </location>
</feature>
<keyword evidence="2" id="KW-0597">Phosphoprotein</keyword>
<organism evidence="5 6">
    <name type="scientific">Macrophomina phaseolina</name>
    <dbReference type="NCBI Taxonomy" id="35725"/>
    <lineage>
        <taxon>Eukaryota</taxon>
        <taxon>Fungi</taxon>
        <taxon>Dikarya</taxon>
        <taxon>Ascomycota</taxon>
        <taxon>Pezizomycotina</taxon>
        <taxon>Dothideomycetes</taxon>
        <taxon>Dothideomycetes incertae sedis</taxon>
        <taxon>Botryosphaeriales</taxon>
        <taxon>Botryosphaeriaceae</taxon>
        <taxon>Macrophomina</taxon>
    </lineage>
</organism>
<gene>
    <name evidence="5" type="ORF">B0J12DRAFT_759671</name>
</gene>
<proteinExistence type="predicted"/>
<dbReference type="InterPro" id="IPR020841">
    <property type="entry name" value="PKS_Beta-ketoAc_synthase_dom"/>
</dbReference>
<keyword evidence="6" id="KW-1185">Reference proteome</keyword>
<dbReference type="CDD" id="cd00833">
    <property type="entry name" value="PKS"/>
    <property type="match status" value="1"/>
</dbReference>
<keyword evidence="1" id="KW-0596">Phosphopantetheine</keyword>
<dbReference type="PANTHER" id="PTHR43775:SF37">
    <property type="entry name" value="SI:DKEY-61P9.11"/>
    <property type="match status" value="1"/>
</dbReference>
<dbReference type="InterPro" id="IPR014030">
    <property type="entry name" value="Ketoacyl_synth_N"/>
</dbReference>
<dbReference type="SUPFAM" id="SSF53901">
    <property type="entry name" value="Thiolase-like"/>
    <property type="match status" value="1"/>
</dbReference>
<comment type="caution">
    <text evidence="5">The sequence shown here is derived from an EMBL/GenBank/DDBJ whole genome shotgun (WGS) entry which is preliminary data.</text>
</comment>
<evidence type="ECO:0000256" key="2">
    <source>
        <dbReference type="ARBA" id="ARBA00022553"/>
    </source>
</evidence>
<dbReference type="EMBL" id="JAGTJR010000020">
    <property type="protein sequence ID" value="KAH7044505.1"/>
    <property type="molecule type" value="Genomic_DNA"/>
</dbReference>
<evidence type="ECO:0000256" key="1">
    <source>
        <dbReference type="ARBA" id="ARBA00022450"/>
    </source>
</evidence>
<dbReference type="InterPro" id="IPR018201">
    <property type="entry name" value="Ketoacyl_synth_AS"/>
</dbReference>